<dbReference type="GO" id="GO:0006412">
    <property type="term" value="P:translation"/>
    <property type="evidence" value="ECO:0007669"/>
    <property type="project" value="InterPro"/>
</dbReference>
<dbReference type="SUPFAM" id="SSF143800">
    <property type="entry name" value="L28p-like"/>
    <property type="match status" value="1"/>
</dbReference>
<dbReference type="GO" id="GO:0019843">
    <property type="term" value="F:rRNA binding"/>
    <property type="evidence" value="ECO:0007669"/>
    <property type="project" value="UniProtKB-KW"/>
</dbReference>
<dbReference type="Proteomes" id="UP000176484">
    <property type="component" value="Unassembled WGS sequence"/>
</dbReference>
<dbReference type="PROSITE" id="PS01143">
    <property type="entry name" value="RIBOSOMAL_L31"/>
    <property type="match status" value="1"/>
</dbReference>
<keyword evidence="4 8" id="KW-0689">Ribosomal protein</keyword>
<evidence type="ECO:0000256" key="7">
    <source>
        <dbReference type="ARBA" id="ARBA00035687"/>
    </source>
</evidence>
<dbReference type="InterPro" id="IPR002150">
    <property type="entry name" value="Ribosomal_bL31"/>
</dbReference>
<evidence type="ECO:0000313" key="9">
    <source>
        <dbReference type="Proteomes" id="UP000176484"/>
    </source>
</evidence>
<dbReference type="AlphaFoldDB" id="A0A1F6TP01"/>
<dbReference type="GO" id="GO:1990904">
    <property type="term" value="C:ribonucleoprotein complex"/>
    <property type="evidence" value="ECO:0007669"/>
    <property type="project" value="UniProtKB-KW"/>
</dbReference>
<comment type="similarity">
    <text evidence="1">Belongs to the bacterial ribosomal protein bL31 family. Type A subfamily.</text>
</comment>
<evidence type="ECO:0000256" key="3">
    <source>
        <dbReference type="ARBA" id="ARBA00022884"/>
    </source>
</evidence>
<keyword evidence="3" id="KW-0694">RNA-binding</keyword>
<proteinExistence type="inferred from homology"/>
<dbReference type="Pfam" id="PF01197">
    <property type="entry name" value="Ribosomal_L31"/>
    <property type="match status" value="1"/>
</dbReference>
<accession>A0A1F6TP01</accession>
<evidence type="ECO:0000256" key="1">
    <source>
        <dbReference type="ARBA" id="ARBA00009296"/>
    </source>
</evidence>
<dbReference type="PANTHER" id="PTHR33280">
    <property type="entry name" value="50S RIBOSOMAL PROTEIN L31, CHLOROPLASTIC"/>
    <property type="match status" value="1"/>
</dbReference>
<dbReference type="NCBIfam" id="TIGR00105">
    <property type="entry name" value="L31"/>
    <property type="match status" value="1"/>
</dbReference>
<dbReference type="EMBL" id="MFTD01000011">
    <property type="protein sequence ID" value="OGI46861.1"/>
    <property type="molecule type" value="Genomic_DNA"/>
</dbReference>
<organism evidence="8 9">
    <name type="scientific">Candidatus Nomurabacteria bacterium GWB1_40_6</name>
    <dbReference type="NCBI Taxonomy" id="1801727"/>
    <lineage>
        <taxon>Bacteria</taxon>
        <taxon>Candidatus Nomuraibacteriota</taxon>
    </lineage>
</organism>
<evidence type="ECO:0000313" key="8">
    <source>
        <dbReference type="EMBL" id="OGI46861.1"/>
    </source>
</evidence>
<gene>
    <name evidence="8" type="ORF">A2121_03005</name>
</gene>
<comment type="caution">
    <text evidence="8">The sequence shown here is derived from an EMBL/GenBank/DDBJ whole genome shotgun (WGS) entry which is preliminary data.</text>
</comment>
<evidence type="ECO:0000256" key="4">
    <source>
        <dbReference type="ARBA" id="ARBA00022980"/>
    </source>
</evidence>
<dbReference type="InterPro" id="IPR042105">
    <property type="entry name" value="Ribosomal_bL31_sf"/>
</dbReference>
<keyword evidence="5" id="KW-0687">Ribonucleoprotein</keyword>
<sequence length="81" mass="9011">MKKDIHPKYDLKTKATCACGAVFEVGSTMPEIKMEICSQCHPFYTGNEKIMDTAGRVERFKKRLARGRVTAEGAAATKTKK</sequence>
<protein>
    <recommendedName>
        <fullName evidence="7">Large ribosomal subunit protein bL31</fullName>
    </recommendedName>
    <alternativeName>
        <fullName evidence="6">50S ribosomal protein L31</fullName>
    </alternativeName>
</protein>
<dbReference type="InterPro" id="IPR034704">
    <property type="entry name" value="Ribosomal_bL28/bL31-like_sf"/>
</dbReference>
<dbReference type="PANTHER" id="PTHR33280:SF1">
    <property type="entry name" value="LARGE RIBOSOMAL SUBUNIT PROTEIN BL31C"/>
    <property type="match status" value="1"/>
</dbReference>
<reference evidence="8 9" key="1">
    <citation type="journal article" date="2016" name="Nat. Commun.">
        <title>Thousands of microbial genomes shed light on interconnected biogeochemical processes in an aquifer system.</title>
        <authorList>
            <person name="Anantharaman K."/>
            <person name="Brown C.T."/>
            <person name="Hug L.A."/>
            <person name="Sharon I."/>
            <person name="Castelle C.J."/>
            <person name="Probst A.J."/>
            <person name="Thomas B.C."/>
            <person name="Singh A."/>
            <person name="Wilkins M.J."/>
            <person name="Karaoz U."/>
            <person name="Brodie E.L."/>
            <person name="Williams K.H."/>
            <person name="Hubbard S.S."/>
            <person name="Banfield J.F."/>
        </authorList>
    </citation>
    <scope>NUCLEOTIDE SEQUENCE [LARGE SCALE GENOMIC DNA]</scope>
</reference>
<dbReference type="GO" id="GO:0003735">
    <property type="term" value="F:structural constituent of ribosome"/>
    <property type="evidence" value="ECO:0007669"/>
    <property type="project" value="InterPro"/>
</dbReference>
<feature type="non-terminal residue" evidence="8">
    <location>
        <position position="81"/>
    </location>
</feature>
<dbReference type="PRINTS" id="PR01249">
    <property type="entry name" value="RIBOSOMALL31"/>
</dbReference>
<keyword evidence="2" id="KW-0699">rRNA-binding</keyword>
<evidence type="ECO:0000256" key="2">
    <source>
        <dbReference type="ARBA" id="ARBA00022730"/>
    </source>
</evidence>
<dbReference type="HAMAP" id="MF_00501">
    <property type="entry name" value="Ribosomal_bL31_1"/>
    <property type="match status" value="1"/>
</dbReference>
<evidence type="ECO:0000256" key="5">
    <source>
        <dbReference type="ARBA" id="ARBA00023274"/>
    </source>
</evidence>
<dbReference type="NCBIfam" id="NF001809">
    <property type="entry name" value="PRK00528.1"/>
    <property type="match status" value="1"/>
</dbReference>
<dbReference type="Gene3D" id="4.10.830.30">
    <property type="entry name" value="Ribosomal protein L31"/>
    <property type="match status" value="1"/>
</dbReference>
<dbReference type="InterPro" id="IPR027491">
    <property type="entry name" value="Ribosomal_bL31_A"/>
</dbReference>
<dbReference type="NCBIfam" id="NF000612">
    <property type="entry name" value="PRK00019.1"/>
    <property type="match status" value="1"/>
</dbReference>
<evidence type="ECO:0000256" key="6">
    <source>
        <dbReference type="ARBA" id="ARBA00035490"/>
    </source>
</evidence>
<dbReference type="GO" id="GO:0005840">
    <property type="term" value="C:ribosome"/>
    <property type="evidence" value="ECO:0007669"/>
    <property type="project" value="UniProtKB-KW"/>
</dbReference>
<name>A0A1F6TP01_9BACT</name>